<dbReference type="EMBL" id="LAZR01000206">
    <property type="protein sequence ID" value="KKN82060.1"/>
    <property type="molecule type" value="Genomic_DNA"/>
</dbReference>
<gene>
    <name evidence="1" type="ORF">LCGC14_0313270</name>
</gene>
<accession>A0A0F9TLN3</accession>
<sequence>MTRRCPVCHGVGVRRKPKTNIWAKLVDPITQLFDALEDQDPGEERCPMCKGKGVVSRD</sequence>
<reference evidence="1" key="1">
    <citation type="journal article" date="2015" name="Nature">
        <title>Complex archaea that bridge the gap between prokaryotes and eukaryotes.</title>
        <authorList>
            <person name="Spang A."/>
            <person name="Saw J.H."/>
            <person name="Jorgensen S.L."/>
            <person name="Zaremba-Niedzwiedzka K."/>
            <person name="Martijn J."/>
            <person name="Lind A.E."/>
            <person name="van Eijk R."/>
            <person name="Schleper C."/>
            <person name="Guy L."/>
            <person name="Ettema T.J."/>
        </authorList>
    </citation>
    <scope>NUCLEOTIDE SEQUENCE</scope>
</reference>
<comment type="caution">
    <text evidence="1">The sequence shown here is derived from an EMBL/GenBank/DDBJ whole genome shotgun (WGS) entry which is preliminary data.</text>
</comment>
<name>A0A0F9TLN3_9ZZZZ</name>
<evidence type="ECO:0000313" key="1">
    <source>
        <dbReference type="EMBL" id="KKN82060.1"/>
    </source>
</evidence>
<dbReference type="AlphaFoldDB" id="A0A0F9TLN3"/>
<proteinExistence type="predicted"/>
<organism evidence="1">
    <name type="scientific">marine sediment metagenome</name>
    <dbReference type="NCBI Taxonomy" id="412755"/>
    <lineage>
        <taxon>unclassified sequences</taxon>
        <taxon>metagenomes</taxon>
        <taxon>ecological metagenomes</taxon>
    </lineage>
</organism>
<protein>
    <submittedName>
        <fullName evidence="1">Uncharacterized protein</fullName>
    </submittedName>
</protein>